<accession>A0A5D6VBJ9</accession>
<name>A0A5D6VBJ9_9BACT</name>
<reference evidence="3 4" key="1">
    <citation type="submission" date="2019-08" db="EMBL/GenBank/DDBJ databases">
        <authorList>
            <person name="Seo M.-J."/>
        </authorList>
    </citation>
    <scope>NUCLEOTIDE SEQUENCE [LARGE SCALE GENOMIC DNA]</scope>
    <source>
        <strain evidence="3 4">KIGAM108</strain>
    </source>
</reference>
<comment type="caution">
    <text evidence="3">The sequence shown here is derived from an EMBL/GenBank/DDBJ whole genome shotgun (WGS) entry which is preliminary data.</text>
</comment>
<organism evidence="3 4">
    <name type="scientific">Hymenobacter lutimineralis</name>
    <dbReference type="NCBI Taxonomy" id="2606448"/>
    <lineage>
        <taxon>Bacteria</taxon>
        <taxon>Pseudomonadati</taxon>
        <taxon>Bacteroidota</taxon>
        <taxon>Cytophagia</taxon>
        <taxon>Cytophagales</taxon>
        <taxon>Hymenobacteraceae</taxon>
        <taxon>Hymenobacter</taxon>
    </lineage>
</organism>
<dbReference type="Pfam" id="PF12957">
    <property type="entry name" value="DUF3846"/>
    <property type="match status" value="1"/>
</dbReference>
<feature type="domain" description="DUF3846" evidence="2">
    <location>
        <begin position="16"/>
        <end position="102"/>
    </location>
</feature>
<sequence length="106" mass="12186">MPAAMPATTYQPHLLNPHSAEPQPITPRNGRSFRLTELYQLLDCRTVDVVRLTDELILIIDDEGKFRTPCYLNLLATYLWYHHQPAARGVDSIVGRAILCHDKQFR</sequence>
<dbReference type="Proteomes" id="UP000322791">
    <property type="component" value="Unassembled WGS sequence"/>
</dbReference>
<evidence type="ECO:0000313" key="3">
    <source>
        <dbReference type="EMBL" id="TYZ12625.1"/>
    </source>
</evidence>
<evidence type="ECO:0000259" key="2">
    <source>
        <dbReference type="Pfam" id="PF12957"/>
    </source>
</evidence>
<dbReference type="AlphaFoldDB" id="A0A5D6VBJ9"/>
<dbReference type="EMBL" id="VTHL01000003">
    <property type="protein sequence ID" value="TYZ12625.1"/>
    <property type="molecule type" value="Genomic_DNA"/>
</dbReference>
<evidence type="ECO:0000256" key="1">
    <source>
        <dbReference type="SAM" id="MobiDB-lite"/>
    </source>
</evidence>
<keyword evidence="4" id="KW-1185">Reference proteome</keyword>
<feature type="region of interest" description="Disordered" evidence="1">
    <location>
        <begin position="1"/>
        <end position="27"/>
    </location>
</feature>
<protein>
    <recommendedName>
        <fullName evidence="2">DUF3846 domain-containing protein</fullName>
    </recommendedName>
</protein>
<evidence type="ECO:0000313" key="4">
    <source>
        <dbReference type="Proteomes" id="UP000322791"/>
    </source>
</evidence>
<dbReference type="InterPro" id="IPR024559">
    <property type="entry name" value="DUF3846"/>
</dbReference>
<proteinExistence type="predicted"/>
<gene>
    <name evidence="3" type="ORF">FY528_04835</name>
</gene>